<reference evidence="3 4" key="1">
    <citation type="submission" date="2020-07" db="EMBL/GenBank/DDBJ databases">
        <title>Sequencing the genomes of 1000 actinobacteria strains.</title>
        <authorList>
            <person name="Klenk H.-P."/>
        </authorList>
    </citation>
    <scope>NUCLEOTIDE SEQUENCE [LARGE SCALE GENOMIC DNA]</scope>
    <source>
        <strain evidence="3 4">DSM 44121</strain>
    </source>
</reference>
<keyword evidence="2" id="KW-0812">Transmembrane</keyword>
<keyword evidence="2" id="KW-1133">Transmembrane helix</keyword>
<dbReference type="EMBL" id="JACGWV010000003">
    <property type="protein sequence ID" value="MBA8811616.1"/>
    <property type="molecule type" value="Genomic_DNA"/>
</dbReference>
<gene>
    <name evidence="3" type="ORF">FHX71_005623</name>
</gene>
<dbReference type="AlphaFoldDB" id="A0A7W3PH92"/>
<organism evidence="3 4">
    <name type="scientific">Promicromonospora sukumoe</name>
    <dbReference type="NCBI Taxonomy" id="88382"/>
    <lineage>
        <taxon>Bacteria</taxon>
        <taxon>Bacillati</taxon>
        <taxon>Actinomycetota</taxon>
        <taxon>Actinomycetes</taxon>
        <taxon>Micrococcales</taxon>
        <taxon>Promicromonosporaceae</taxon>
        <taxon>Promicromonospora</taxon>
    </lineage>
</organism>
<feature type="region of interest" description="Disordered" evidence="1">
    <location>
        <begin position="1"/>
        <end position="101"/>
    </location>
</feature>
<evidence type="ECO:0000313" key="4">
    <source>
        <dbReference type="Proteomes" id="UP000540568"/>
    </source>
</evidence>
<evidence type="ECO:0000256" key="1">
    <source>
        <dbReference type="SAM" id="MobiDB-lite"/>
    </source>
</evidence>
<evidence type="ECO:0000313" key="3">
    <source>
        <dbReference type="EMBL" id="MBA8811616.1"/>
    </source>
</evidence>
<protein>
    <submittedName>
        <fullName evidence="3">Uncharacterized protein</fullName>
    </submittedName>
</protein>
<feature type="transmembrane region" description="Helical" evidence="2">
    <location>
        <begin position="105"/>
        <end position="126"/>
    </location>
</feature>
<proteinExistence type="predicted"/>
<comment type="caution">
    <text evidence="3">The sequence shown here is derived from an EMBL/GenBank/DDBJ whole genome shotgun (WGS) entry which is preliminary data.</text>
</comment>
<feature type="compositionally biased region" description="Basic and acidic residues" evidence="1">
    <location>
        <begin position="61"/>
        <end position="73"/>
    </location>
</feature>
<keyword evidence="2" id="KW-0472">Membrane</keyword>
<sequence>MPSPVSPDAGVPEHQPDPRPHQFQPGQRSGQFQPGQFQPRTGQFPARPGADPLRPPPGRRPGGEPERGSEPGRGEPGAGGRGGGRGGGEPGSKPARKGRGRRDRIWSVVAFAVAAVVIAAVGIHFFGPDRTEEVVAAAWAVESCAGPEPSPTATDGSGTYRPLSCDDAEATVSILDIQDAVSVAQLHCPAGTDVVFQKDGQAGGNTQAVCARNLSDDHPGDPGKGGGQLVAGDCVDDQGSELACASDGARKVTALIVSGMQCPKGTADKLELGFDASRSFETICLGG</sequence>
<feature type="compositionally biased region" description="Gly residues" evidence="1">
    <location>
        <begin position="74"/>
        <end position="90"/>
    </location>
</feature>
<keyword evidence="4" id="KW-1185">Reference proteome</keyword>
<dbReference type="Proteomes" id="UP000540568">
    <property type="component" value="Unassembled WGS sequence"/>
</dbReference>
<dbReference type="RefSeq" id="WP_182620709.1">
    <property type="nucleotide sequence ID" value="NZ_BAAATF010000001.1"/>
</dbReference>
<evidence type="ECO:0000256" key="2">
    <source>
        <dbReference type="SAM" id="Phobius"/>
    </source>
</evidence>
<accession>A0A7W3PH92</accession>
<feature type="compositionally biased region" description="Polar residues" evidence="1">
    <location>
        <begin position="24"/>
        <end position="41"/>
    </location>
</feature>
<name>A0A7W3PH92_9MICO</name>